<evidence type="ECO:0000256" key="6">
    <source>
        <dbReference type="ARBA" id="ARBA00023004"/>
    </source>
</evidence>
<evidence type="ECO:0000256" key="3">
    <source>
        <dbReference type="ARBA" id="ARBA00022617"/>
    </source>
</evidence>
<keyword evidence="10" id="KW-0472">Membrane</keyword>
<dbReference type="GO" id="GO:0043386">
    <property type="term" value="P:mycotoxin biosynthetic process"/>
    <property type="evidence" value="ECO:0007669"/>
    <property type="project" value="UniProtKB-ARBA"/>
</dbReference>
<dbReference type="FunFam" id="1.10.630.10:FF:000050">
    <property type="entry name" value="Cytochrome P450 monooxygenase"/>
    <property type="match status" value="1"/>
</dbReference>
<dbReference type="PANTHER" id="PTHR24305">
    <property type="entry name" value="CYTOCHROME P450"/>
    <property type="match status" value="1"/>
</dbReference>
<feature type="binding site" description="axial binding residue" evidence="8">
    <location>
        <position position="446"/>
    </location>
    <ligand>
        <name>heme</name>
        <dbReference type="ChEBI" id="CHEBI:30413"/>
    </ligand>
    <ligandPart>
        <name>Fe</name>
        <dbReference type="ChEBI" id="CHEBI:18248"/>
    </ligandPart>
</feature>
<dbReference type="InterPro" id="IPR050121">
    <property type="entry name" value="Cytochrome_P450_monoxygenase"/>
</dbReference>
<keyword evidence="6 8" id="KW-0408">Iron</keyword>
<evidence type="ECO:0000313" key="11">
    <source>
        <dbReference type="EMBL" id="OQE18302.1"/>
    </source>
</evidence>
<evidence type="ECO:0000256" key="10">
    <source>
        <dbReference type="SAM" id="Phobius"/>
    </source>
</evidence>
<keyword evidence="7 9" id="KW-0503">Monooxygenase</keyword>
<dbReference type="PRINTS" id="PR00463">
    <property type="entry name" value="EP450I"/>
</dbReference>
<dbReference type="GO" id="GO:0020037">
    <property type="term" value="F:heme binding"/>
    <property type="evidence" value="ECO:0007669"/>
    <property type="project" value="InterPro"/>
</dbReference>
<dbReference type="STRING" id="303698.A0A1V6SWD9"/>
<keyword evidence="4 8" id="KW-0479">Metal-binding</keyword>
<dbReference type="Proteomes" id="UP000191285">
    <property type="component" value="Unassembled WGS sequence"/>
</dbReference>
<dbReference type="OrthoDB" id="3934656at2759"/>
<dbReference type="EMBL" id="MLKD01000018">
    <property type="protein sequence ID" value="OQE18302.1"/>
    <property type="molecule type" value="Genomic_DNA"/>
</dbReference>
<sequence>MALLSSFVASGYAPIACIGILILTKLWASRGLFGSNIPGPWLAKHTKLWYLWQMYRGDFHQTNVKLHREYGNIVQIAPGYYSIDDTTAIKHIYGHGNQLVKGTWYKSWSFNPDPDVNNLFSERFPVHHSVMRRKVASLYSMTSLVSYEPYVDNCVDLLNDHFNKFAESSSDIDLAHWLQCYAFDVIGEMTFGERFGFLDEGKDISHLMKTLDAGLGYASYIGLFTWLRPIIDPIAAFMTKDIYYVQEFADRRVLATRQTKMDIDENGPVYMAKKLIKAQMDENKQITSQDIATTTGANIGAGSDTTGLSLSATLFYLYQHPRCLETVREEIEQAELGAKGNFNFQEVQKLPYLQAVIKEALRLHPGTGYPMWRIVPAGGLTICGQMLPEGSNVGVNSWVAHRDKTVYGADADEYRPERWLEVDDDVEHAKAMEQSFMPFGYGARTCIGKNISLLEMNKLIPVLVKSFDIEFLRRDGTVESGKSLAGRDRWFVKPEYLHAKITKRV</sequence>
<dbReference type="PANTHER" id="PTHR24305:SF190">
    <property type="entry name" value="P450, PUTATIVE (EUROFUNG)-RELATED"/>
    <property type="match status" value="1"/>
</dbReference>
<proteinExistence type="inferred from homology"/>
<dbReference type="Gene3D" id="1.10.630.10">
    <property type="entry name" value="Cytochrome P450"/>
    <property type="match status" value="1"/>
</dbReference>
<dbReference type="SUPFAM" id="SSF48264">
    <property type="entry name" value="Cytochrome P450"/>
    <property type="match status" value="1"/>
</dbReference>
<dbReference type="Pfam" id="PF00067">
    <property type="entry name" value="p450"/>
    <property type="match status" value="1"/>
</dbReference>
<dbReference type="GO" id="GO:0005506">
    <property type="term" value="F:iron ion binding"/>
    <property type="evidence" value="ECO:0007669"/>
    <property type="project" value="InterPro"/>
</dbReference>
<dbReference type="CDD" id="cd11060">
    <property type="entry name" value="CYP57A1-like"/>
    <property type="match status" value="1"/>
</dbReference>
<comment type="similarity">
    <text evidence="2 9">Belongs to the cytochrome P450 family.</text>
</comment>
<evidence type="ECO:0000256" key="9">
    <source>
        <dbReference type="RuleBase" id="RU000461"/>
    </source>
</evidence>
<accession>A0A1V6SWD9</accession>
<dbReference type="InterPro" id="IPR036396">
    <property type="entry name" value="Cyt_P450_sf"/>
</dbReference>
<dbReference type="GO" id="GO:0016705">
    <property type="term" value="F:oxidoreductase activity, acting on paired donors, with incorporation or reduction of molecular oxygen"/>
    <property type="evidence" value="ECO:0007669"/>
    <property type="project" value="InterPro"/>
</dbReference>
<keyword evidence="3 8" id="KW-0349">Heme</keyword>
<keyword evidence="10" id="KW-0812">Transmembrane</keyword>
<name>A0A1V6SWD9_9EURO</name>
<evidence type="ECO:0000256" key="4">
    <source>
        <dbReference type="ARBA" id="ARBA00022723"/>
    </source>
</evidence>
<evidence type="ECO:0000256" key="5">
    <source>
        <dbReference type="ARBA" id="ARBA00023002"/>
    </source>
</evidence>
<dbReference type="InterPro" id="IPR001128">
    <property type="entry name" value="Cyt_P450"/>
</dbReference>
<reference evidence="12" key="1">
    <citation type="journal article" date="2017" name="Nat. Microbiol.">
        <title>Global analysis of biosynthetic gene clusters reveals vast potential of secondary metabolite production in Penicillium species.</title>
        <authorList>
            <person name="Nielsen J.C."/>
            <person name="Grijseels S."/>
            <person name="Prigent S."/>
            <person name="Ji B."/>
            <person name="Dainat J."/>
            <person name="Nielsen K.F."/>
            <person name="Frisvad J.C."/>
            <person name="Workman M."/>
            <person name="Nielsen J."/>
        </authorList>
    </citation>
    <scope>NUCLEOTIDE SEQUENCE [LARGE SCALE GENOMIC DNA]</scope>
    <source>
        <strain evidence="12">IBT 24891</strain>
    </source>
</reference>
<keyword evidence="10" id="KW-1133">Transmembrane helix</keyword>
<protein>
    <submittedName>
        <fullName evidence="11">Uncharacterized protein</fullName>
    </submittedName>
</protein>
<evidence type="ECO:0000313" key="12">
    <source>
        <dbReference type="Proteomes" id="UP000191285"/>
    </source>
</evidence>
<feature type="transmembrane region" description="Helical" evidence="10">
    <location>
        <begin position="6"/>
        <end position="28"/>
    </location>
</feature>
<gene>
    <name evidence="11" type="ORF">PENSTE_c018G04436</name>
</gene>
<dbReference type="InterPro" id="IPR002401">
    <property type="entry name" value="Cyt_P450_E_grp-I"/>
</dbReference>
<evidence type="ECO:0000256" key="1">
    <source>
        <dbReference type="ARBA" id="ARBA00001971"/>
    </source>
</evidence>
<dbReference type="PRINTS" id="PR00385">
    <property type="entry name" value="P450"/>
</dbReference>
<evidence type="ECO:0000256" key="2">
    <source>
        <dbReference type="ARBA" id="ARBA00010617"/>
    </source>
</evidence>
<organism evidence="11 12">
    <name type="scientific">Penicillium steckii</name>
    <dbReference type="NCBI Taxonomy" id="303698"/>
    <lineage>
        <taxon>Eukaryota</taxon>
        <taxon>Fungi</taxon>
        <taxon>Dikarya</taxon>
        <taxon>Ascomycota</taxon>
        <taxon>Pezizomycotina</taxon>
        <taxon>Eurotiomycetes</taxon>
        <taxon>Eurotiomycetidae</taxon>
        <taxon>Eurotiales</taxon>
        <taxon>Aspergillaceae</taxon>
        <taxon>Penicillium</taxon>
    </lineage>
</organism>
<dbReference type="PROSITE" id="PS00086">
    <property type="entry name" value="CYTOCHROME_P450"/>
    <property type="match status" value="1"/>
</dbReference>
<dbReference type="AlphaFoldDB" id="A0A1V6SWD9"/>
<dbReference type="GO" id="GO:0004497">
    <property type="term" value="F:monooxygenase activity"/>
    <property type="evidence" value="ECO:0007669"/>
    <property type="project" value="UniProtKB-KW"/>
</dbReference>
<dbReference type="InterPro" id="IPR017972">
    <property type="entry name" value="Cyt_P450_CS"/>
</dbReference>
<keyword evidence="12" id="KW-1185">Reference proteome</keyword>
<evidence type="ECO:0000256" key="8">
    <source>
        <dbReference type="PIRSR" id="PIRSR602401-1"/>
    </source>
</evidence>
<evidence type="ECO:0000256" key="7">
    <source>
        <dbReference type="ARBA" id="ARBA00023033"/>
    </source>
</evidence>
<keyword evidence="5 9" id="KW-0560">Oxidoreductase</keyword>
<comment type="caution">
    <text evidence="11">The sequence shown here is derived from an EMBL/GenBank/DDBJ whole genome shotgun (WGS) entry which is preliminary data.</text>
</comment>
<comment type="cofactor">
    <cofactor evidence="1 8">
        <name>heme</name>
        <dbReference type="ChEBI" id="CHEBI:30413"/>
    </cofactor>
</comment>